<dbReference type="CDD" id="cd24067">
    <property type="entry name" value="ASKHA_NBD_ROK_BsFRK-like"/>
    <property type="match status" value="1"/>
</dbReference>
<evidence type="ECO:0000256" key="2">
    <source>
        <dbReference type="ARBA" id="ARBA00006479"/>
    </source>
</evidence>
<evidence type="ECO:0000256" key="4">
    <source>
        <dbReference type="ARBA" id="ARBA00022723"/>
    </source>
</evidence>
<dbReference type="PANTHER" id="PTHR42742:SF3">
    <property type="entry name" value="FRUCTOKINASE"/>
    <property type="match status" value="1"/>
</dbReference>
<keyword evidence="9" id="KW-0460">Magnesium</keyword>
<evidence type="ECO:0000256" key="1">
    <source>
        <dbReference type="ARBA" id="ARBA00001946"/>
    </source>
</evidence>
<sequence length="305" mass="32965">MDATRDIRLAGLELGGTSCVASFCKGQPTNIIKDYRVPTTTPEETLGKLKAWLIEQGPFDALGIACFGPVDLNRNSKTYGYITSTPKTQWRYVDVVGAFVDLSIPIGFDTDVNAPALAEITYGPHSYANSSSYITIGTGVGVGVVANREPIHGLMHTEGGHVMVAKLANDDYQGSCEFHGACVEGLVNAQALAARKHIMPTDLAKLSDDDAIWSIAANYIAQLCANITYLLSPELIIIGGGVPKRKCLIPLVREHFQQIVNGYLDVNKLKYHIDEYIVSSAFGDRIGMIGACELGKRALDTVTRQ</sequence>
<organism evidence="13 14">
    <name type="scientific">Galdieria partita</name>
    <dbReference type="NCBI Taxonomy" id="83374"/>
    <lineage>
        <taxon>Eukaryota</taxon>
        <taxon>Rhodophyta</taxon>
        <taxon>Bangiophyceae</taxon>
        <taxon>Galdieriales</taxon>
        <taxon>Galdieriaceae</taxon>
        <taxon>Galdieria</taxon>
    </lineage>
</organism>
<evidence type="ECO:0000256" key="3">
    <source>
        <dbReference type="ARBA" id="ARBA00022679"/>
    </source>
</evidence>
<evidence type="ECO:0000256" key="5">
    <source>
        <dbReference type="ARBA" id="ARBA00022741"/>
    </source>
</evidence>
<dbReference type="SUPFAM" id="SSF53067">
    <property type="entry name" value="Actin-like ATPase domain"/>
    <property type="match status" value="2"/>
</dbReference>
<dbReference type="InterPro" id="IPR051804">
    <property type="entry name" value="Carb_Metab_Reg_Kinase/Isom"/>
</dbReference>
<evidence type="ECO:0000256" key="9">
    <source>
        <dbReference type="ARBA" id="ARBA00022842"/>
    </source>
</evidence>
<keyword evidence="6" id="KW-0418">Kinase</keyword>
<dbReference type="PANTHER" id="PTHR42742">
    <property type="entry name" value="TRANSCRIPTIONAL REPRESSOR MPRA"/>
    <property type="match status" value="1"/>
</dbReference>
<keyword evidence="14" id="KW-1185">Reference proteome</keyword>
<evidence type="ECO:0000313" key="13">
    <source>
        <dbReference type="EMBL" id="GJQ09090.1"/>
    </source>
</evidence>
<evidence type="ECO:0000256" key="7">
    <source>
        <dbReference type="ARBA" id="ARBA00022833"/>
    </source>
</evidence>
<gene>
    <name evidence="13" type="ORF">GpartN1_g881.t1</name>
</gene>
<keyword evidence="8" id="KW-0067">ATP-binding</keyword>
<dbReference type="InterPro" id="IPR049874">
    <property type="entry name" value="ROK_cs"/>
</dbReference>
<dbReference type="GO" id="GO:0005524">
    <property type="term" value="F:ATP binding"/>
    <property type="evidence" value="ECO:0007669"/>
    <property type="project" value="UniProtKB-KW"/>
</dbReference>
<evidence type="ECO:0000313" key="14">
    <source>
        <dbReference type="Proteomes" id="UP001061958"/>
    </source>
</evidence>
<dbReference type="InterPro" id="IPR043129">
    <property type="entry name" value="ATPase_NBD"/>
</dbReference>
<dbReference type="EC" id="2.7.1.4" evidence="11"/>
<dbReference type="GO" id="GO:0046872">
    <property type="term" value="F:metal ion binding"/>
    <property type="evidence" value="ECO:0007669"/>
    <property type="project" value="UniProtKB-KW"/>
</dbReference>
<dbReference type="OrthoDB" id="10260668at2759"/>
<name>A0A9C7PRD3_9RHOD</name>
<evidence type="ECO:0000256" key="11">
    <source>
        <dbReference type="ARBA" id="ARBA00038887"/>
    </source>
</evidence>
<comment type="catalytic activity">
    <reaction evidence="12">
        <text>D-fructose + ATP = D-fructose 6-phosphate + ADP + H(+)</text>
        <dbReference type="Rhea" id="RHEA:16125"/>
        <dbReference type="ChEBI" id="CHEBI:15378"/>
        <dbReference type="ChEBI" id="CHEBI:30616"/>
        <dbReference type="ChEBI" id="CHEBI:37721"/>
        <dbReference type="ChEBI" id="CHEBI:61527"/>
        <dbReference type="ChEBI" id="CHEBI:456216"/>
        <dbReference type="EC" id="2.7.1.4"/>
    </reaction>
</comment>
<keyword evidence="4" id="KW-0479">Metal-binding</keyword>
<protein>
    <recommendedName>
        <fullName evidence="11">fructokinase</fullName>
        <ecNumber evidence="11">2.7.1.4</ecNumber>
    </recommendedName>
</protein>
<proteinExistence type="inferred from homology"/>
<keyword evidence="5" id="KW-0547">Nucleotide-binding</keyword>
<evidence type="ECO:0000256" key="6">
    <source>
        <dbReference type="ARBA" id="ARBA00022777"/>
    </source>
</evidence>
<evidence type="ECO:0000256" key="8">
    <source>
        <dbReference type="ARBA" id="ARBA00022840"/>
    </source>
</evidence>
<comment type="cofactor">
    <cofactor evidence="1">
        <name>Mg(2+)</name>
        <dbReference type="ChEBI" id="CHEBI:18420"/>
    </cofactor>
</comment>
<accession>A0A9C7PRD3</accession>
<dbReference type="PROSITE" id="PS01125">
    <property type="entry name" value="ROK"/>
    <property type="match status" value="1"/>
</dbReference>
<dbReference type="EMBL" id="BQMJ01000006">
    <property type="protein sequence ID" value="GJQ09090.1"/>
    <property type="molecule type" value="Genomic_DNA"/>
</dbReference>
<keyword evidence="10" id="KW-0119">Carbohydrate metabolism</keyword>
<dbReference type="InterPro" id="IPR000600">
    <property type="entry name" value="ROK"/>
</dbReference>
<keyword evidence="7" id="KW-0862">Zinc</keyword>
<reference evidence="13" key="2">
    <citation type="submission" date="2022-01" db="EMBL/GenBank/DDBJ databases">
        <authorList>
            <person name="Hirooka S."/>
            <person name="Miyagishima S.Y."/>
        </authorList>
    </citation>
    <scope>NUCLEOTIDE SEQUENCE</scope>
    <source>
        <strain evidence="13">NBRC 102759</strain>
    </source>
</reference>
<comment type="caution">
    <text evidence="13">The sequence shown here is derived from an EMBL/GenBank/DDBJ whole genome shotgun (WGS) entry which is preliminary data.</text>
</comment>
<dbReference type="Pfam" id="PF00480">
    <property type="entry name" value="ROK"/>
    <property type="match status" value="1"/>
</dbReference>
<dbReference type="GO" id="GO:0008865">
    <property type="term" value="F:fructokinase activity"/>
    <property type="evidence" value="ECO:0007669"/>
    <property type="project" value="UniProtKB-EC"/>
</dbReference>
<reference evidence="13" key="1">
    <citation type="journal article" date="2022" name="Proc. Natl. Acad. Sci. U.S.A.">
        <title>Life cycle and functional genomics of the unicellular red alga Galdieria for elucidating algal and plant evolution and industrial use.</title>
        <authorList>
            <person name="Hirooka S."/>
            <person name="Itabashi T."/>
            <person name="Ichinose T.M."/>
            <person name="Onuma R."/>
            <person name="Fujiwara T."/>
            <person name="Yamashita S."/>
            <person name="Jong L.W."/>
            <person name="Tomita R."/>
            <person name="Iwane A.H."/>
            <person name="Miyagishima S.Y."/>
        </authorList>
    </citation>
    <scope>NUCLEOTIDE SEQUENCE</scope>
    <source>
        <strain evidence="13">NBRC 102759</strain>
    </source>
</reference>
<dbReference type="Proteomes" id="UP001061958">
    <property type="component" value="Unassembled WGS sequence"/>
</dbReference>
<dbReference type="FunFam" id="3.30.420.40:FF:000153">
    <property type="entry name" value="Putative fructokinase"/>
    <property type="match status" value="1"/>
</dbReference>
<dbReference type="Gene3D" id="3.30.420.40">
    <property type="match status" value="2"/>
</dbReference>
<evidence type="ECO:0000256" key="12">
    <source>
        <dbReference type="ARBA" id="ARBA00048451"/>
    </source>
</evidence>
<dbReference type="AlphaFoldDB" id="A0A9C7PRD3"/>
<dbReference type="FunFam" id="3.30.420.40:FF:000136">
    <property type="entry name" value="Putative fructokinase"/>
    <property type="match status" value="1"/>
</dbReference>
<comment type="similarity">
    <text evidence="2">Belongs to the ROK (NagC/XylR) family.</text>
</comment>
<evidence type="ECO:0000256" key="10">
    <source>
        <dbReference type="ARBA" id="ARBA00023277"/>
    </source>
</evidence>
<keyword evidence="3" id="KW-0808">Transferase</keyword>